<evidence type="ECO:0000256" key="1">
    <source>
        <dbReference type="ARBA" id="ARBA00022460"/>
    </source>
</evidence>
<name>A0ABM1Y540_AEDAL</name>
<dbReference type="GeneID" id="109399450"/>
<keyword evidence="4" id="KW-0732">Signal</keyword>
<dbReference type="PANTHER" id="PTHR12236:SF86">
    <property type="entry name" value="CCP84AC-RELATED"/>
    <property type="match status" value="1"/>
</dbReference>
<reference evidence="6" key="1">
    <citation type="journal article" date="2015" name="Proc. Natl. Acad. Sci. U.S.A.">
        <title>Genome sequence of the Asian Tiger mosquito, Aedes albopictus, reveals insights into its biology, genetics, and evolution.</title>
        <authorList>
            <person name="Chen X.G."/>
            <person name="Jiang X."/>
            <person name="Gu J."/>
            <person name="Xu M."/>
            <person name="Wu Y."/>
            <person name="Deng Y."/>
            <person name="Zhang C."/>
            <person name="Bonizzoni M."/>
            <person name="Dermauw W."/>
            <person name="Vontas J."/>
            <person name="Armbruster P."/>
            <person name="Huang X."/>
            <person name="Yang Y."/>
            <person name="Zhang H."/>
            <person name="He W."/>
            <person name="Peng H."/>
            <person name="Liu Y."/>
            <person name="Wu K."/>
            <person name="Chen J."/>
            <person name="Lirakis M."/>
            <person name="Topalis P."/>
            <person name="Van Leeuwen T."/>
            <person name="Hall A.B."/>
            <person name="Jiang X."/>
            <person name="Thorpe C."/>
            <person name="Mueller R.L."/>
            <person name="Sun C."/>
            <person name="Waterhouse R.M."/>
            <person name="Yan G."/>
            <person name="Tu Z.J."/>
            <person name="Fang X."/>
            <person name="James A.A."/>
        </authorList>
    </citation>
    <scope>NUCLEOTIDE SEQUENCE [LARGE SCALE GENOMIC DNA]</scope>
    <source>
        <strain evidence="6">Foshan</strain>
    </source>
</reference>
<feature type="region of interest" description="Disordered" evidence="3">
    <location>
        <begin position="32"/>
        <end position="54"/>
    </location>
</feature>
<dbReference type="PROSITE" id="PS51155">
    <property type="entry name" value="CHIT_BIND_RR_2"/>
    <property type="match status" value="1"/>
</dbReference>
<dbReference type="Proteomes" id="UP000069940">
    <property type="component" value="Unassembled WGS sequence"/>
</dbReference>
<reference evidence="5" key="2">
    <citation type="submission" date="2025-05" db="UniProtKB">
        <authorList>
            <consortium name="EnsemblMetazoa"/>
        </authorList>
    </citation>
    <scope>IDENTIFICATION</scope>
    <source>
        <strain evidence="5">Foshan</strain>
    </source>
</reference>
<keyword evidence="6" id="KW-1185">Reference proteome</keyword>
<sequence>MLNTATVLLVLIVGGHLTHSQNQNVDQSEEWDLARKSKGDIQQQEPQEKISESSVQPNYEFAYGVYDPITGDHKDQWEKRVGDHVQGVYKLDQPNGRKRIVEYEGDSKRGVEQTVKEVDGAGKVGRREQLNGIGHSYNTLKKIDATIK</sequence>
<evidence type="ECO:0000256" key="4">
    <source>
        <dbReference type="SAM" id="SignalP"/>
    </source>
</evidence>
<dbReference type="RefSeq" id="XP_029734604.2">
    <property type="nucleotide sequence ID" value="XM_029878744.2"/>
</dbReference>
<dbReference type="PANTHER" id="PTHR12236">
    <property type="entry name" value="STRUCTURAL CONTITUENT OF CUTICLE"/>
    <property type="match status" value="1"/>
</dbReference>
<evidence type="ECO:0000313" key="5">
    <source>
        <dbReference type="EnsemblMetazoa" id="AALFPA23_005810.P7469"/>
    </source>
</evidence>
<feature type="signal peptide" evidence="4">
    <location>
        <begin position="1"/>
        <end position="20"/>
    </location>
</feature>
<organism evidence="5 6">
    <name type="scientific">Aedes albopictus</name>
    <name type="common">Asian tiger mosquito</name>
    <name type="synonym">Stegomyia albopicta</name>
    <dbReference type="NCBI Taxonomy" id="7160"/>
    <lineage>
        <taxon>Eukaryota</taxon>
        <taxon>Metazoa</taxon>
        <taxon>Ecdysozoa</taxon>
        <taxon>Arthropoda</taxon>
        <taxon>Hexapoda</taxon>
        <taxon>Insecta</taxon>
        <taxon>Pterygota</taxon>
        <taxon>Neoptera</taxon>
        <taxon>Endopterygota</taxon>
        <taxon>Diptera</taxon>
        <taxon>Nematocera</taxon>
        <taxon>Culicoidea</taxon>
        <taxon>Culicidae</taxon>
        <taxon>Culicinae</taxon>
        <taxon>Aedini</taxon>
        <taxon>Aedes</taxon>
        <taxon>Stegomyia</taxon>
    </lineage>
</organism>
<keyword evidence="1 2" id="KW-0193">Cuticle</keyword>
<accession>A0ABM1Y540</accession>
<dbReference type="InterPro" id="IPR000618">
    <property type="entry name" value="Insect_cuticle"/>
</dbReference>
<protein>
    <submittedName>
        <fullName evidence="5">Uncharacterized protein</fullName>
    </submittedName>
</protein>
<dbReference type="InterPro" id="IPR051217">
    <property type="entry name" value="Insect_Cuticle_Struc_Prot"/>
</dbReference>
<evidence type="ECO:0000313" key="6">
    <source>
        <dbReference type="Proteomes" id="UP000069940"/>
    </source>
</evidence>
<proteinExistence type="predicted"/>
<evidence type="ECO:0000256" key="2">
    <source>
        <dbReference type="PROSITE-ProRule" id="PRU00497"/>
    </source>
</evidence>
<feature type="chain" id="PRO_5047434712" evidence="4">
    <location>
        <begin position="21"/>
        <end position="148"/>
    </location>
</feature>
<evidence type="ECO:0000256" key="3">
    <source>
        <dbReference type="SAM" id="MobiDB-lite"/>
    </source>
</evidence>
<dbReference type="Pfam" id="PF00379">
    <property type="entry name" value="Chitin_bind_4"/>
    <property type="match status" value="1"/>
</dbReference>
<dbReference type="EnsemblMetazoa" id="AALFPA23_005810.R7469">
    <property type="protein sequence ID" value="AALFPA23_005810.P7469"/>
    <property type="gene ID" value="AALFPA23_005810"/>
</dbReference>